<evidence type="ECO:0000256" key="3">
    <source>
        <dbReference type="ARBA" id="ARBA00004632"/>
    </source>
</evidence>
<dbReference type="FunFam" id="3.10.20.90:FF:000061">
    <property type="entry name" value="Inhibitor of nuclear factor kappa-B kinase subunit alpha"/>
    <property type="match status" value="1"/>
</dbReference>
<dbReference type="FunFam" id="1.20.1270.250:FF:000001">
    <property type="entry name" value="Inhibitor of nuclear factor kappa-B kinase subunit alpha"/>
    <property type="match status" value="1"/>
</dbReference>
<dbReference type="PROSITE" id="PS50190">
    <property type="entry name" value="SEC7"/>
    <property type="match status" value="1"/>
</dbReference>
<feature type="compositionally biased region" description="Polar residues" evidence="21">
    <location>
        <begin position="700"/>
        <end position="724"/>
    </location>
</feature>
<feature type="compositionally biased region" description="Basic and acidic residues" evidence="21">
    <location>
        <begin position="534"/>
        <end position="545"/>
    </location>
</feature>
<evidence type="ECO:0000256" key="14">
    <source>
        <dbReference type="ARBA" id="ARBA00023054"/>
    </source>
</evidence>
<feature type="region of interest" description="Disordered" evidence="21">
    <location>
        <begin position="504"/>
        <end position="564"/>
    </location>
</feature>
<dbReference type="Pfam" id="PF15410">
    <property type="entry name" value="PH_9"/>
    <property type="match status" value="1"/>
</dbReference>
<evidence type="ECO:0000256" key="8">
    <source>
        <dbReference type="ARBA" id="ARBA00022527"/>
    </source>
</evidence>
<dbReference type="GO" id="GO:0008384">
    <property type="term" value="F:IkappaB kinase activity"/>
    <property type="evidence" value="ECO:0007669"/>
    <property type="project" value="UniProtKB-EC"/>
</dbReference>
<dbReference type="FunFam" id="2.30.29.30:FF:000054">
    <property type="entry name" value="PH and SEC7 domain-containing protein 3"/>
    <property type="match status" value="1"/>
</dbReference>
<feature type="compositionally biased region" description="Basic and acidic residues" evidence="21">
    <location>
        <begin position="969"/>
        <end position="984"/>
    </location>
</feature>
<evidence type="ECO:0000256" key="2">
    <source>
        <dbReference type="ARBA" id="ARBA00004496"/>
    </source>
</evidence>
<keyword evidence="15" id="KW-0472">Membrane</keyword>
<evidence type="ECO:0000259" key="24">
    <source>
        <dbReference type="PROSITE" id="PS50190"/>
    </source>
</evidence>
<evidence type="ECO:0000256" key="18">
    <source>
        <dbReference type="ARBA" id="ARBA00032095"/>
    </source>
</evidence>
<feature type="region of interest" description="Disordered" evidence="21">
    <location>
        <begin position="219"/>
        <end position="372"/>
    </location>
</feature>
<evidence type="ECO:0000256" key="21">
    <source>
        <dbReference type="SAM" id="MobiDB-lite"/>
    </source>
</evidence>
<evidence type="ECO:0000313" key="26">
    <source>
        <dbReference type="Proteomes" id="UP000693946"/>
    </source>
</evidence>
<evidence type="ECO:0000256" key="20">
    <source>
        <dbReference type="PROSITE-ProRule" id="PRU10141"/>
    </source>
</evidence>
<evidence type="ECO:0000256" key="19">
    <source>
        <dbReference type="ARBA" id="ARBA00048789"/>
    </source>
</evidence>
<evidence type="ECO:0000256" key="9">
    <source>
        <dbReference type="ARBA" id="ARBA00022553"/>
    </source>
</evidence>
<feature type="compositionally biased region" description="Polar residues" evidence="21">
    <location>
        <begin position="1240"/>
        <end position="1254"/>
    </location>
</feature>
<keyword evidence="7" id="KW-0963">Cytoplasm</keyword>
<dbReference type="SMART" id="SM01239">
    <property type="entry name" value="IKKbetaNEMObind"/>
    <property type="match status" value="1"/>
</dbReference>
<feature type="region of interest" description="Disordered" evidence="21">
    <location>
        <begin position="1950"/>
        <end position="1976"/>
    </location>
</feature>
<dbReference type="InterPro" id="IPR000904">
    <property type="entry name" value="Sec7_dom"/>
</dbReference>
<protein>
    <recommendedName>
        <fullName evidence="5">Inhibitor of nuclear factor kappa-B kinase subunit alpha</fullName>
        <ecNumber evidence="4">2.7.11.10</ecNumber>
    </recommendedName>
    <alternativeName>
        <fullName evidence="18">Nuclear factor NF-kappa-B inhibitor kinase alpha</fullName>
    </alternativeName>
</protein>
<evidence type="ECO:0000256" key="13">
    <source>
        <dbReference type="ARBA" id="ARBA00022840"/>
    </source>
</evidence>
<dbReference type="GO" id="GO:0032012">
    <property type="term" value="P:regulation of ARF protein signal transduction"/>
    <property type="evidence" value="ECO:0007669"/>
    <property type="project" value="InterPro"/>
</dbReference>
<feature type="region of interest" description="Disordered" evidence="21">
    <location>
        <begin position="403"/>
        <end position="432"/>
    </location>
</feature>
<dbReference type="CDD" id="cd00171">
    <property type="entry name" value="Sec7"/>
    <property type="match status" value="1"/>
</dbReference>
<dbReference type="PANTHER" id="PTHR22969">
    <property type="entry name" value="IKB KINASE"/>
    <property type="match status" value="1"/>
</dbReference>
<dbReference type="EC" id="2.7.11.10" evidence="4"/>
<dbReference type="FunFam" id="1.10.1000.11:FF:000004">
    <property type="entry name" value="PH and SEC7 domain-containing protein 2"/>
    <property type="match status" value="1"/>
</dbReference>
<keyword evidence="6" id="KW-1003">Cell membrane</keyword>
<reference evidence="25 26" key="1">
    <citation type="journal article" date="2021" name="Sci. Rep.">
        <title>Chromosome anchoring in Senegalese sole (Solea senegalensis) reveals sex-associated markers and genome rearrangements in flatfish.</title>
        <authorList>
            <person name="Guerrero-Cozar I."/>
            <person name="Gomez-Garrido J."/>
            <person name="Berbel C."/>
            <person name="Martinez-Blanch J.F."/>
            <person name="Alioto T."/>
            <person name="Claros M.G."/>
            <person name="Gagnaire P.A."/>
            <person name="Manchado M."/>
        </authorList>
    </citation>
    <scope>NUCLEOTIDE SEQUENCE [LARGE SCALE GENOMIC DNA]</scope>
    <source>
        <strain evidence="25">Sse05_10M</strain>
    </source>
</reference>
<dbReference type="Proteomes" id="UP000693946">
    <property type="component" value="Linkage Group LG18"/>
</dbReference>
<evidence type="ECO:0000256" key="11">
    <source>
        <dbReference type="ARBA" id="ARBA00022741"/>
    </source>
</evidence>
<feature type="region of interest" description="Disordered" evidence="21">
    <location>
        <begin position="962"/>
        <end position="985"/>
    </location>
</feature>
<dbReference type="PROSITE" id="PS50011">
    <property type="entry name" value="PROTEIN_KINASE_DOM"/>
    <property type="match status" value="1"/>
</dbReference>
<feature type="compositionally biased region" description="Low complexity" evidence="21">
    <location>
        <begin position="350"/>
        <end position="360"/>
    </location>
</feature>
<keyword evidence="11 20" id="KW-0547">Nucleotide-binding</keyword>
<dbReference type="GO" id="GO:0005524">
    <property type="term" value="F:ATP binding"/>
    <property type="evidence" value="ECO:0007669"/>
    <property type="project" value="UniProtKB-UniRule"/>
</dbReference>
<dbReference type="InterPro" id="IPR017441">
    <property type="entry name" value="Protein_kinase_ATP_BS"/>
</dbReference>
<proteinExistence type="predicted"/>
<feature type="compositionally biased region" description="Low complexity" evidence="21">
    <location>
        <begin position="516"/>
        <end position="528"/>
    </location>
</feature>
<dbReference type="GO" id="GO:0045944">
    <property type="term" value="P:positive regulation of transcription by RNA polymerase II"/>
    <property type="evidence" value="ECO:0007669"/>
    <property type="project" value="TreeGrafter"/>
</dbReference>
<dbReference type="InterPro" id="IPR051180">
    <property type="entry name" value="IKK"/>
</dbReference>
<feature type="compositionally biased region" description="Low complexity" evidence="21">
    <location>
        <begin position="1224"/>
        <end position="1239"/>
    </location>
</feature>
<comment type="caution">
    <text evidence="25">The sequence shown here is derived from an EMBL/GenBank/DDBJ whole genome shotgun (WGS) entry which is preliminary data.</text>
</comment>
<feature type="compositionally biased region" description="Low complexity" evidence="21">
    <location>
        <begin position="329"/>
        <end position="343"/>
    </location>
</feature>
<keyword evidence="14" id="KW-0175">Coiled coil</keyword>
<evidence type="ECO:0000313" key="25">
    <source>
        <dbReference type="EMBL" id="KAG7507231.1"/>
    </source>
</evidence>
<keyword evidence="8" id="KW-0723">Serine/threonine-protein kinase</keyword>
<evidence type="ECO:0000256" key="10">
    <source>
        <dbReference type="ARBA" id="ARBA00022679"/>
    </source>
</evidence>
<dbReference type="CDD" id="cd17046">
    <property type="entry name" value="Ubl_IKKA_like"/>
    <property type="match status" value="1"/>
</dbReference>
<feature type="compositionally biased region" description="Acidic residues" evidence="21">
    <location>
        <begin position="546"/>
        <end position="562"/>
    </location>
</feature>
<evidence type="ECO:0000256" key="1">
    <source>
        <dbReference type="ARBA" id="ARBA00004123"/>
    </source>
</evidence>
<keyword evidence="13 20" id="KW-0067">ATP-binding</keyword>
<name>A0AAV6RP83_SOLSE</name>
<dbReference type="InterPro" id="IPR041185">
    <property type="entry name" value="IKBKB_SDD"/>
</dbReference>
<feature type="compositionally biased region" description="Basic and acidic residues" evidence="21">
    <location>
        <begin position="11"/>
        <end position="21"/>
    </location>
</feature>
<dbReference type="InterPro" id="IPR022007">
    <property type="entry name" value="IKKbetaNEMObind"/>
</dbReference>
<evidence type="ECO:0000259" key="23">
    <source>
        <dbReference type="PROSITE" id="PS50011"/>
    </source>
</evidence>
<evidence type="ECO:0000256" key="4">
    <source>
        <dbReference type="ARBA" id="ARBA00012442"/>
    </source>
</evidence>
<dbReference type="PROSITE" id="PS00108">
    <property type="entry name" value="PROTEIN_KINASE_ST"/>
    <property type="match status" value="1"/>
</dbReference>
<dbReference type="FunFam" id="1.10.510.10:FF:000147">
    <property type="entry name" value="Inhibitor of nuclear factor kappa-B kinase subunit beta"/>
    <property type="match status" value="1"/>
</dbReference>
<comment type="subcellular location">
    <subcellularLocation>
        <location evidence="3">Cell projection</location>
        <location evidence="3">Ruffle membrane</location>
    </subcellularLocation>
    <subcellularLocation>
        <location evidence="2">Cytoplasm</location>
    </subcellularLocation>
    <subcellularLocation>
        <location evidence="1">Nucleus</location>
    </subcellularLocation>
</comment>
<keyword evidence="16" id="KW-0539">Nucleus</keyword>
<dbReference type="InterPro" id="IPR001849">
    <property type="entry name" value="PH_domain"/>
</dbReference>
<dbReference type="EMBL" id="JAGKHQ010000010">
    <property type="protein sequence ID" value="KAG7507231.1"/>
    <property type="molecule type" value="Genomic_DNA"/>
</dbReference>
<feature type="compositionally biased region" description="Polar residues" evidence="21">
    <location>
        <begin position="1950"/>
        <end position="1959"/>
    </location>
</feature>
<sequence>MKSSSPTHSPEVAHKLAEEASKVSSIFTEARRSSLHNPLGELTSASVSEEFHNSPPNAQQSKQVLKMNIPLNDQHIPATDNTDSHQPETSVLQSHPHATNSYTNYDAHQENCTQKSQQQSSIFSAAQNSPALPSRFFHPSHPPTEFSSPLRDPRLLQAELRAPDTPTLHRRQPPQYAGDSWCPSLDKKEDLSSFEKGDCTELARRLFINQCVEEAPVSWTSRQQWGNHVENNPRPSPESGLASKNSKPPDSHASQRHQPISPTTQQKRAEQRRREILLLGPVVLDSPEEDEGCDEDGDGTGMEGYGAGHQARMQRIEEPPEAEQNGAMGVSSSRSSSGVTGSVGDRDCVSLESSQSSHQSNETGAATSGIQTDSGCAVPMPSLHCQRIARAKWEFLFGTPAEEAATRGEKNSLECSTAPPSGNSSESPTPTPPLFLPLLSANHEVQHVEVELVTPPPAIVGTSPKTGIIRRTLKYSETDLDAIPLRCYRETDIDEVLLAEQEDADSAFGSNRSVQGTSGAGSSPLGGLAHRRTDRQEVDEKRGTGEEEEDDEEDEDEEEEEMVSWASVRLQGDTRKQQYAAQEEPAVFGHLLKRPTETFFDNHHPALKSPILVSGPRCAAEDTFSCHFESIIESHRAKGTSYNSLDSEELLTSSTQTVLTFDLPTLTPAIHGMVCPSARQIVQLSFAPLAHDERPSFSDSIFTVTGDSDATRAPSSERLSSGSEDTPRKRGECTQLGSSWYSNSSFTLPSREKARLATDSELDQDLSERLGLGSSDTLTNGSHRADVAAARRLAKRLFNLDGFRKSDVARHLSKNNDFSRMVVEEYLSFFNFTGLTLDQALRTFLRQFALMGETQERERVLSHFSRRYWDCNPDVMPSEDAVHTLTCALMLLNTDLHGQNIGKRMSFTQFVGNLEGLNEGQDFPKDLLKALYNSIKNQKLQWTLDEEELRKSFSELGDSLCDSNTSRSMKREGSSGDLLSEEKQPSGSLLYKNGFLVRKVHADSDGKRTPRGKRGWKTFYAILKGLILYLQKGEYRPDKQLSDEDLKNAVSVHHSLAMKASDYSKRPNVFYLRTADWRVYLFQAPNAEQMQSWITRINTVAAMFSAPPFPAAIGSQKKFSRPLLPGTMSKLSEEEQIRSHEARFRAISTELAELRSYPPDRKVKGRELEEYRQRDEYLEFEKTRYGTYVMLLRAKIRSGEEDLSVFESLLLEDNGLQRAHSSPTLQDSSQASLASSTRDGGNSSKASACSTAHDSVVETPSTVAAMEKPPFRQNQSCGDWELKERLGIGGFAHVYLYQHHETNEKLAVKMCRLELTPRNKDRWSREIQIMKKLNHINVVTARDVPEEMTHIALNDLPLLAMEYCSRGDLRKVLSKPENCCGLKESEVLSLLNDVGSGIQYLHENKIIHRDLKPENIVLQDINGKLVHKIIDLGYAKDLDQGSLCTSFVGTLQYLAPELFENKPYTVTVDYWSFGTMIFECSCGFRPFLHNLQPVQWASKVRIKGPKDIMAVEELNGEVRFSTHLPYPNNLSRTLLEPMEGLLQLMLKWDSFQRGGRVNGDTKKPQCFEELEQILSMKVVHILNMTTAQVHSFQLTPDESLHSLQRRIEAETKIEVVNQELLQETGVSLDPRKPAAQCVLDGVRGWDSYIVYLFDKSITKYSGPFSARQLPDKVNTIVQEAKTQLPLVALKKVWGEAVSYICGLKEDYSRLFQGQRAAMLSLLRYNTNLTRCKNSMFGFSQQLKAKLDFFKSSIQYDLEKYSDQMHYGISSEKMLKAWQENEERAAAFAQVAEVSHLDDEIMALHSEIVELQRSPYARRQGDKMEQLEDKAIDLYKQLKMKCKIPEPDVSSDSSEMVKAIIQTVQNQDKVLKDLYTHLSKILISKQKIIDLFPRIEKTLESIKDADNTVMQMQIKRQREFWHLLKIACAQNSSRSSIAASPESSNLLQVSQWSQSAQPVSSPHPLISLPGPNDSDAAPRLLQENQKYLSQLTSLMQEAADDQAKSIADQDWSWTKYDTLTTKLKKRNAEEMKRSMLPKQSEKLQS</sequence>
<dbReference type="GO" id="GO:0005634">
    <property type="term" value="C:nucleus"/>
    <property type="evidence" value="ECO:0007669"/>
    <property type="project" value="UniProtKB-SubCell"/>
</dbReference>
<keyword evidence="12" id="KW-0418">Kinase</keyword>
<feature type="compositionally biased region" description="Acidic residues" evidence="21">
    <location>
        <begin position="286"/>
        <end position="298"/>
    </location>
</feature>
<feature type="binding site" evidence="20">
    <location>
        <position position="1309"/>
    </location>
    <ligand>
        <name>ATP</name>
        <dbReference type="ChEBI" id="CHEBI:30616"/>
    </ligand>
</feature>
<dbReference type="SMART" id="SM00233">
    <property type="entry name" value="PH"/>
    <property type="match status" value="1"/>
</dbReference>
<dbReference type="Pfam" id="PF18397">
    <property type="entry name" value="IKBKB_SDD"/>
    <property type="match status" value="1"/>
</dbReference>
<feature type="domain" description="PH" evidence="22">
    <location>
        <begin position="989"/>
        <end position="1102"/>
    </location>
</feature>
<feature type="compositionally biased region" description="Polar residues" evidence="21">
    <location>
        <begin position="361"/>
        <end position="372"/>
    </location>
</feature>
<keyword evidence="9" id="KW-0597">Phosphoprotein</keyword>
<feature type="compositionally biased region" description="Low complexity" evidence="21">
    <location>
        <begin position="419"/>
        <end position="428"/>
    </location>
</feature>
<dbReference type="PANTHER" id="PTHR22969:SF13">
    <property type="entry name" value="INHIBITOR OF NUCLEAR FACTOR KAPPA-B KINASE SUBUNIT ALPHA"/>
    <property type="match status" value="1"/>
</dbReference>
<feature type="compositionally biased region" description="Polar residues" evidence="21">
    <location>
        <begin position="54"/>
        <end position="63"/>
    </location>
</feature>
<evidence type="ECO:0000256" key="17">
    <source>
        <dbReference type="ARBA" id="ARBA00023273"/>
    </source>
</evidence>
<keyword evidence="17" id="KW-0966">Cell projection</keyword>
<feature type="compositionally biased region" description="Basic and acidic residues" evidence="21">
    <location>
        <begin position="267"/>
        <end position="276"/>
    </location>
</feature>
<dbReference type="InterPro" id="IPR000719">
    <property type="entry name" value="Prot_kinase_dom"/>
</dbReference>
<feature type="compositionally biased region" description="Polar residues" evidence="21">
    <location>
        <begin position="256"/>
        <end position="266"/>
    </location>
</feature>
<evidence type="ECO:0000259" key="22">
    <source>
        <dbReference type="PROSITE" id="PS50003"/>
    </source>
</evidence>
<feature type="region of interest" description="Disordered" evidence="21">
    <location>
        <begin position="1"/>
        <end position="103"/>
    </location>
</feature>
<accession>A0AAV6RP83</accession>
<evidence type="ECO:0000256" key="12">
    <source>
        <dbReference type="ARBA" id="ARBA00022777"/>
    </source>
</evidence>
<dbReference type="GO" id="GO:0033209">
    <property type="term" value="P:tumor necrosis factor-mediated signaling pathway"/>
    <property type="evidence" value="ECO:0007669"/>
    <property type="project" value="TreeGrafter"/>
</dbReference>
<dbReference type="SMART" id="SM00220">
    <property type="entry name" value="S_TKc"/>
    <property type="match status" value="1"/>
</dbReference>
<evidence type="ECO:0000256" key="5">
    <source>
        <dbReference type="ARBA" id="ARBA00021841"/>
    </source>
</evidence>
<keyword evidence="26" id="KW-1185">Reference proteome</keyword>
<keyword evidence="10" id="KW-0808">Transferase</keyword>
<dbReference type="Pfam" id="PF12179">
    <property type="entry name" value="IKKbetaNEMObind"/>
    <property type="match status" value="1"/>
</dbReference>
<evidence type="ECO:0000256" key="6">
    <source>
        <dbReference type="ARBA" id="ARBA00022475"/>
    </source>
</evidence>
<dbReference type="InterPro" id="IPR008271">
    <property type="entry name" value="Ser/Thr_kinase_AS"/>
</dbReference>
<dbReference type="SMART" id="SM00222">
    <property type="entry name" value="Sec7"/>
    <property type="match status" value="1"/>
</dbReference>
<feature type="region of interest" description="Disordered" evidence="21">
    <location>
        <begin position="1219"/>
        <end position="1254"/>
    </location>
</feature>
<evidence type="ECO:0000256" key="15">
    <source>
        <dbReference type="ARBA" id="ARBA00023136"/>
    </source>
</evidence>
<dbReference type="PROSITE" id="PS50003">
    <property type="entry name" value="PH_DOMAIN"/>
    <property type="match status" value="1"/>
</dbReference>
<dbReference type="CDD" id="cd13295">
    <property type="entry name" value="PH_EFA6"/>
    <property type="match status" value="1"/>
</dbReference>
<gene>
    <name evidence="25" type="ORF">JOB18_027942</name>
</gene>
<dbReference type="Pfam" id="PF01369">
    <property type="entry name" value="Sec7"/>
    <property type="match status" value="1"/>
</dbReference>
<dbReference type="GO" id="GO:0032587">
    <property type="term" value="C:ruffle membrane"/>
    <property type="evidence" value="ECO:0007669"/>
    <property type="project" value="UniProtKB-SubCell"/>
</dbReference>
<feature type="domain" description="SEC7" evidence="24">
    <location>
        <begin position="772"/>
        <end position="938"/>
    </location>
</feature>
<feature type="region of interest" description="Disordered" evidence="21">
    <location>
        <begin position="700"/>
        <end position="736"/>
    </location>
</feature>
<feature type="region of interest" description="Disordered" evidence="21">
    <location>
        <begin position="130"/>
        <end position="184"/>
    </location>
</feature>
<organism evidence="25 26">
    <name type="scientific">Solea senegalensis</name>
    <name type="common">Senegalese sole</name>
    <dbReference type="NCBI Taxonomy" id="28829"/>
    <lineage>
        <taxon>Eukaryota</taxon>
        <taxon>Metazoa</taxon>
        <taxon>Chordata</taxon>
        <taxon>Craniata</taxon>
        <taxon>Vertebrata</taxon>
        <taxon>Euteleostomi</taxon>
        <taxon>Actinopterygii</taxon>
        <taxon>Neopterygii</taxon>
        <taxon>Teleostei</taxon>
        <taxon>Neoteleostei</taxon>
        <taxon>Acanthomorphata</taxon>
        <taxon>Carangaria</taxon>
        <taxon>Pleuronectiformes</taxon>
        <taxon>Pleuronectoidei</taxon>
        <taxon>Soleidae</taxon>
        <taxon>Solea</taxon>
    </lineage>
</organism>
<dbReference type="InterPro" id="IPR041681">
    <property type="entry name" value="PH_9"/>
</dbReference>
<dbReference type="PROSITE" id="PS00107">
    <property type="entry name" value="PROTEIN_KINASE_ATP"/>
    <property type="match status" value="1"/>
</dbReference>
<feature type="compositionally biased region" description="Polar residues" evidence="21">
    <location>
        <begin position="87"/>
        <end position="103"/>
    </location>
</feature>
<evidence type="ECO:0000256" key="7">
    <source>
        <dbReference type="ARBA" id="ARBA00022490"/>
    </source>
</evidence>
<comment type="catalytic activity">
    <reaction evidence="19">
        <text>L-seryl-[I-kappa-B protein] + ATP = O-phospho-L-seryl-[I-kappa-B protein] + ADP + H(+)</text>
        <dbReference type="Rhea" id="RHEA:19073"/>
        <dbReference type="Rhea" id="RHEA-COMP:13698"/>
        <dbReference type="Rhea" id="RHEA-COMP:13699"/>
        <dbReference type="ChEBI" id="CHEBI:15378"/>
        <dbReference type="ChEBI" id="CHEBI:29999"/>
        <dbReference type="ChEBI" id="CHEBI:30616"/>
        <dbReference type="ChEBI" id="CHEBI:83421"/>
        <dbReference type="ChEBI" id="CHEBI:456216"/>
        <dbReference type="EC" id="2.7.11.10"/>
    </reaction>
</comment>
<dbReference type="GO" id="GO:0008385">
    <property type="term" value="C:IkappaB kinase complex"/>
    <property type="evidence" value="ECO:0007669"/>
    <property type="project" value="TreeGrafter"/>
</dbReference>
<dbReference type="Pfam" id="PF00069">
    <property type="entry name" value="Pkinase"/>
    <property type="match status" value="1"/>
</dbReference>
<feature type="compositionally biased region" description="Polar residues" evidence="21">
    <location>
        <begin position="219"/>
        <end position="230"/>
    </location>
</feature>
<feature type="domain" description="Protein kinase" evidence="23">
    <location>
        <begin position="1280"/>
        <end position="1574"/>
    </location>
</feature>
<evidence type="ECO:0000256" key="16">
    <source>
        <dbReference type="ARBA" id="ARBA00023242"/>
    </source>
</evidence>
<dbReference type="GO" id="GO:0005085">
    <property type="term" value="F:guanyl-nucleotide exchange factor activity"/>
    <property type="evidence" value="ECO:0007669"/>
    <property type="project" value="InterPro"/>
</dbReference>